<dbReference type="Proteomes" id="UP000324176">
    <property type="component" value="Unassembled WGS sequence"/>
</dbReference>
<protein>
    <submittedName>
        <fullName evidence="1">Uncharacterized protein</fullName>
    </submittedName>
</protein>
<reference evidence="2 4" key="3">
    <citation type="submission" date="2019-07" db="EMBL/GenBank/DDBJ databases">
        <title>Active sludge and wastewater microbial communities from Klosterneuburg, Austria.</title>
        <authorList>
            <person name="Wagner M."/>
        </authorList>
    </citation>
    <scope>NUCLEOTIDE SEQUENCE [LARGE SCALE GENOMIC DNA]</scope>
    <source>
        <strain evidence="2 4">Nm2</strain>
    </source>
</reference>
<dbReference type="OrthoDB" id="6992011at2"/>
<dbReference type="KEGG" id="nco:AAW31_05170"/>
<name>A0A0F7KEU9_9PROT</name>
<dbReference type="EMBL" id="CP011451">
    <property type="protein sequence ID" value="AKH37334.1"/>
    <property type="molecule type" value="Genomic_DNA"/>
</dbReference>
<accession>A0A0F7KEU9</accession>
<dbReference type="Proteomes" id="UP000034156">
    <property type="component" value="Chromosome"/>
</dbReference>
<dbReference type="RefSeq" id="WP_046849420.1">
    <property type="nucleotide sequence ID" value="NZ_CP011451.1"/>
</dbReference>
<reference evidence="3" key="1">
    <citation type="submission" date="2015-05" db="EMBL/GenBank/DDBJ databases">
        <title>Draft genome of Nitrosomonas communis strain Nm2.</title>
        <authorList>
            <person name="Kozlowski J.A."/>
            <person name="Kits K.D."/>
            <person name="Stein L.Y."/>
        </authorList>
    </citation>
    <scope>NUCLEOTIDE SEQUENCE [LARGE SCALE GENOMIC DNA]</scope>
    <source>
        <strain evidence="3">Nm2</strain>
    </source>
</reference>
<gene>
    <name evidence="1" type="ORF">AAW31_05170</name>
    <name evidence="2" type="ORF">BCL69_11054</name>
</gene>
<dbReference type="PATRIC" id="fig|44574.3.peg.1246"/>
<keyword evidence="3" id="KW-1185">Reference proteome</keyword>
<evidence type="ECO:0000313" key="4">
    <source>
        <dbReference type="Proteomes" id="UP000324176"/>
    </source>
</evidence>
<proteinExistence type="predicted"/>
<evidence type="ECO:0000313" key="2">
    <source>
        <dbReference type="EMBL" id="TYP72330.1"/>
    </source>
</evidence>
<dbReference type="EMBL" id="VNHT01000105">
    <property type="protein sequence ID" value="TYP72330.1"/>
    <property type="molecule type" value="Genomic_DNA"/>
</dbReference>
<evidence type="ECO:0000313" key="1">
    <source>
        <dbReference type="EMBL" id="AKH37334.1"/>
    </source>
</evidence>
<evidence type="ECO:0000313" key="3">
    <source>
        <dbReference type="Proteomes" id="UP000034156"/>
    </source>
</evidence>
<sequence length="195" mass="21328">MLEGLKAATAVITVKDGLSGPTVLTINKDLLNRHATTPYEWCFSPFIYDKITATFDVPPVGDSVITVTLTDPSGTCELSRFAVGQAIHLGDIEWNPVSDAENYSEITWDAFGKATLTPVPSQPVIELELATEANRVNTVKQFRDQANAKAVVWSGLDNLDHVYAEPLVLIGVYQRFPIDLSNIKQAKINLTLKGI</sequence>
<organism evidence="1 3">
    <name type="scientific">Nitrosomonas communis</name>
    <dbReference type="NCBI Taxonomy" id="44574"/>
    <lineage>
        <taxon>Bacteria</taxon>
        <taxon>Pseudomonadati</taxon>
        <taxon>Pseudomonadota</taxon>
        <taxon>Betaproteobacteria</taxon>
        <taxon>Nitrosomonadales</taxon>
        <taxon>Nitrosomonadaceae</taxon>
        <taxon>Nitrosomonas</taxon>
    </lineage>
</organism>
<reference evidence="1 3" key="2">
    <citation type="journal article" date="2016" name="Genome Announc.">
        <title>Genome Sequence of Nitrosomonas communis Strain Nm2, a Mesophilic Ammonia-Oxidizing Bacterium Isolated from Mediterranean Soil.</title>
        <authorList>
            <person name="Kozlowski J.A."/>
            <person name="Kits K.D."/>
            <person name="Stein L.Y."/>
        </authorList>
    </citation>
    <scope>NUCLEOTIDE SEQUENCE [LARGE SCALE GENOMIC DNA]</scope>
    <source>
        <strain evidence="1 3">Nm2</strain>
    </source>
</reference>
<dbReference type="AlphaFoldDB" id="A0A0F7KEU9"/>